<keyword evidence="6 8" id="KW-0012">Acyltransferase</keyword>
<keyword evidence="7" id="KW-0040">ANK repeat</keyword>
<dbReference type="EMBL" id="MPUH01000102">
    <property type="protein sequence ID" value="OMJ90478.1"/>
    <property type="molecule type" value="Genomic_DNA"/>
</dbReference>
<evidence type="ECO:0000313" key="11">
    <source>
        <dbReference type="EMBL" id="OMJ90478.1"/>
    </source>
</evidence>
<evidence type="ECO:0000259" key="10">
    <source>
        <dbReference type="Pfam" id="PF01529"/>
    </source>
</evidence>
<dbReference type="PANTHER" id="PTHR22883">
    <property type="entry name" value="ZINC FINGER DHHC DOMAIN CONTAINING PROTEIN"/>
    <property type="match status" value="1"/>
</dbReference>
<dbReference type="PROSITE" id="PS50216">
    <property type="entry name" value="DHHC"/>
    <property type="match status" value="1"/>
</dbReference>
<evidence type="ECO:0000256" key="2">
    <source>
        <dbReference type="ARBA" id="ARBA00022679"/>
    </source>
</evidence>
<feature type="region of interest" description="Disordered" evidence="9">
    <location>
        <begin position="470"/>
        <end position="509"/>
    </location>
</feature>
<comment type="similarity">
    <text evidence="8">Belongs to the DHHC palmitoyltransferase family.</text>
</comment>
<comment type="domain">
    <text evidence="8">The DHHC domain is required for palmitoyltransferase activity.</text>
</comment>
<feature type="repeat" description="ANK" evidence="7">
    <location>
        <begin position="89"/>
        <end position="121"/>
    </location>
</feature>
<feature type="domain" description="Palmitoyltransferase DHHC" evidence="10">
    <location>
        <begin position="328"/>
        <end position="449"/>
    </location>
</feature>
<evidence type="ECO:0000256" key="9">
    <source>
        <dbReference type="SAM" id="MobiDB-lite"/>
    </source>
</evidence>
<dbReference type="InterPro" id="IPR002110">
    <property type="entry name" value="Ankyrin_rpt"/>
</dbReference>
<keyword evidence="5 8" id="KW-0472">Membrane</keyword>
<evidence type="ECO:0000256" key="5">
    <source>
        <dbReference type="ARBA" id="ARBA00023136"/>
    </source>
</evidence>
<protein>
    <recommendedName>
        <fullName evidence="8">Palmitoyltransferase</fullName>
        <ecNumber evidence="8">2.3.1.225</ecNumber>
    </recommendedName>
</protein>
<dbReference type="AlphaFoldDB" id="A0A1R2CN83"/>
<evidence type="ECO:0000256" key="1">
    <source>
        <dbReference type="ARBA" id="ARBA00004141"/>
    </source>
</evidence>
<dbReference type="PROSITE" id="PS50297">
    <property type="entry name" value="ANK_REP_REGION"/>
    <property type="match status" value="1"/>
</dbReference>
<dbReference type="InterPro" id="IPR001594">
    <property type="entry name" value="Palmitoyltrfase_DHHC"/>
</dbReference>
<keyword evidence="3 8" id="KW-0812">Transmembrane</keyword>
<evidence type="ECO:0000256" key="8">
    <source>
        <dbReference type="RuleBase" id="RU079119"/>
    </source>
</evidence>
<feature type="transmembrane region" description="Helical" evidence="8">
    <location>
        <begin position="286"/>
        <end position="304"/>
    </location>
</feature>
<accession>A0A1R2CN83</accession>
<comment type="caution">
    <text evidence="11">The sequence shown here is derived from an EMBL/GenBank/DDBJ whole genome shotgun (WGS) entry which is preliminary data.</text>
</comment>
<proteinExistence type="inferred from homology"/>
<dbReference type="GO" id="GO:0019706">
    <property type="term" value="F:protein-cysteine S-palmitoyltransferase activity"/>
    <property type="evidence" value="ECO:0007669"/>
    <property type="project" value="UniProtKB-EC"/>
</dbReference>
<feature type="transmembrane region" description="Helical" evidence="8">
    <location>
        <begin position="373"/>
        <end position="397"/>
    </location>
</feature>
<evidence type="ECO:0000256" key="7">
    <source>
        <dbReference type="PROSITE-ProRule" id="PRU00023"/>
    </source>
</evidence>
<dbReference type="PROSITE" id="PS50088">
    <property type="entry name" value="ANK_REPEAT"/>
    <property type="match status" value="2"/>
</dbReference>
<keyword evidence="4 8" id="KW-1133">Transmembrane helix</keyword>
<feature type="repeat" description="ANK" evidence="7">
    <location>
        <begin position="156"/>
        <end position="191"/>
    </location>
</feature>
<dbReference type="GO" id="GO:0016020">
    <property type="term" value="C:membrane"/>
    <property type="evidence" value="ECO:0007669"/>
    <property type="project" value="UniProtKB-SubCell"/>
</dbReference>
<gene>
    <name evidence="11" type="ORF">SteCoe_7181</name>
</gene>
<dbReference type="PANTHER" id="PTHR22883:SF483">
    <property type="entry name" value="PALMITOYLTRANSFERASE"/>
    <property type="match status" value="1"/>
</dbReference>
<dbReference type="SUPFAM" id="SSF48403">
    <property type="entry name" value="Ankyrin repeat"/>
    <property type="match status" value="1"/>
</dbReference>
<dbReference type="Gene3D" id="1.25.40.20">
    <property type="entry name" value="Ankyrin repeat-containing domain"/>
    <property type="match status" value="1"/>
</dbReference>
<comment type="subcellular location">
    <subcellularLocation>
        <location evidence="1">Membrane</location>
        <topology evidence="1">Multi-pass membrane protein</topology>
    </subcellularLocation>
</comment>
<evidence type="ECO:0000256" key="3">
    <source>
        <dbReference type="ARBA" id="ARBA00022692"/>
    </source>
</evidence>
<sequence>MQSNLLTKLTETLKSNTPQDFFRLIREELQSPEDIINEHNHNFYHELADSTLHEKHLLTFTENLTQIILTRFTTENLISLINMQSLSNENFSPLHLSILRGKRGLTRRLLEIGADPKLLTSKGRNALHICAESGLIGMFLHIKSYYKIDICVEDFRGMTPLHLAISERREDIAITIISLMSEGIVLDIENKSLKNPLELAVDIGSYKLCKQIMINLKPLKNRRKVLQEIRRKCEDKEISRILKKSSFKGKSYKHFIILFIVLMIKDTEMWYRLFLGGITRGLIETYTQMVLILFCISWMIFVSLKTPGFEVKKRPTGLIELYANYLPEYVCPYCILKKHKQTKHCFLCKKCVKHYDHHCIWLNNCIGKLNYKFFIVFLAILAISSIFSLYICVNTAYHISFENVIKVFKHLETKEIYVYFLVPSFILNLIVLSFIVPIAGKHVKNVVKKVREKPKVPNLEMIKYKKDFSSNEHESTSDTSSMYAKGTLESNSESASSSSSLLSRLFTNN</sequence>
<organism evidence="11 12">
    <name type="scientific">Stentor coeruleus</name>
    <dbReference type="NCBI Taxonomy" id="5963"/>
    <lineage>
        <taxon>Eukaryota</taxon>
        <taxon>Sar</taxon>
        <taxon>Alveolata</taxon>
        <taxon>Ciliophora</taxon>
        <taxon>Postciliodesmatophora</taxon>
        <taxon>Heterotrichea</taxon>
        <taxon>Heterotrichida</taxon>
        <taxon>Stentoridae</taxon>
        <taxon>Stentor</taxon>
    </lineage>
</organism>
<comment type="catalytic activity">
    <reaction evidence="8">
        <text>L-cysteinyl-[protein] + hexadecanoyl-CoA = S-hexadecanoyl-L-cysteinyl-[protein] + CoA</text>
        <dbReference type="Rhea" id="RHEA:36683"/>
        <dbReference type="Rhea" id="RHEA-COMP:10131"/>
        <dbReference type="Rhea" id="RHEA-COMP:11032"/>
        <dbReference type="ChEBI" id="CHEBI:29950"/>
        <dbReference type="ChEBI" id="CHEBI:57287"/>
        <dbReference type="ChEBI" id="CHEBI:57379"/>
        <dbReference type="ChEBI" id="CHEBI:74151"/>
        <dbReference type="EC" id="2.3.1.225"/>
    </reaction>
</comment>
<keyword evidence="2 8" id="KW-0808">Transferase</keyword>
<feature type="transmembrane region" description="Helical" evidence="8">
    <location>
        <begin position="417"/>
        <end position="439"/>
    </location>
</feature>
<dbReference type="InterPro" id="IPR036770">
    <property type="entry name" value="Ankyrin_rpt-contain_sf"/>
</dbReference>
<dbReference type="EC" id="2.3.1.225" evidence="8"/>
<dbReference type="GO" id="GO:0005794">
    <property type="term" value="C:Golgi apparatus"/>
    <property type="evidence" value="ECO:0007669"/>
    <property type="project" value="TreeGrafter"/>
</dbReference>
<dbReference type="Proteomes" id="UP000187209">
    <property type="component" value="Unassembled WGS sequence"/>
</dbReference>
<dbReference type="GO" id="GO:0005783">
    <property type="term" value="C:endoplasmic reticulum"/>
    <property type="evidence" value="ECO:0007669"/>
    <property type="project" value="TreeGrafter"/>
</dbReference>
<feature type="compositionally biased region" description="Low complexity" evidence="9">
    <location>
        <begin position="488"/>
        <end position="509"/>
    </location>
</feature>
<keyword evidence="12" id="KW-1185">Reference proteome</keyword>
<name>A0A1R2CN83_9CILI</name>
<reference evidence="11 12" key="1">
    <citation type="submission" date="2016-11" db="EMBL/GenBank/DDBJ databases">
        <title>The macronuclear genome of Stentor coeruleus: a giant cell with tiny introns.</title>
        <authorList>
            <person name="Slabodnick M."/>
            <person name="Ruby J.G."/>
            <person name="Reiff S.B."/>
            <person name="Swart E.C."/>
            <person name="Gosai S."/>
            <person name="Prabakaran S."/>
            <person name="Witkowska E."/>
            <person name="Larue G.E."/>
            <person name="Fisher S."/>
            <person name="Freeman R.M."/>
            <person name="Gunawardena J."/>
            <person name="Chu W."/>
            <person name="Stover N.A."/>
            <person name="Gregory B.D."/>
            <person name="Nowacki M."/>
            <person name="Derisi J."/>
            <person name="Roy S.W."/>
            <person name="Marshall W.F."/>
            <person name="Sood P."/>
        </authorList>
    </citation>
    <scope>NUCLEOTIDE SEQUENCE [LARGE SCALE GENOMIC DNA]</scope>
    <source>
        <strain evidence="11">WM001</strain>
    </source>
</reference>
<dbReference type="SMART" id="SM00248">
    <property type="entry name" value="ANK"/>
    <property type="match status" value="4"/>
</dbReference>
<dbReference type="Pfam" id="PF01529">
    <property type="entry name" value="DHHC"/>
    <property type="match status" value="1"/>
</dbReference>
<dbReference type="GO" id="GO:0006612">
    <property type="term" value="P:protein targeting to membrane"/>
    <property type="evidence" value="ECO:0007669"/>
    <property type="project" value="TreeGrafter"/>
</dbReference>
<evidence type="ECO:0000256" key="4">
    <source>
        <dbReference type="ARBA" id="ARBA00022989"/>
    </source>
</evidence>
<evidence type="ECO:0000313" key="12">
    <source>
        <dbReference type="Proteomes" id="UP000187209"/>
    </source>
</evidence>
<evidence type="ECO:0000256" key="6">
    <source>
        <dbReference type="ARBA" id="ARBA00023315"/>
    </source>
</evidence>
<dbReference type="InterPro" id="IPR039859">
    <property type="entry name" value="PFA4/ZDH16/20/ERF2-like"/>
</dbReference>